<dbReference type="Proteomes" id="UP000663891">
    <property type="component" value="Unassembled WGS sequence"/>
</dbReference>
<dbReference type="InterPro" id="IPR049941">
    <property type="entry name" value="LPLAT_7/PORCN-like"/>
</dbReference>
<gene>
    <name evidence="23" type="ORF">OKA104_LOCUS8504</name>
    <name evidence="22" type="ORF">VCS650_LOCUS5235</name>
</gene>
<dbReference type="InterPro" id="IPR001163">
    <property type="entry name" value="Sm_dom_euk/arc"/>
</dbReference>
<feature type="domain" description="Sm" evidence="21">
    <location>
        <begin position="18"/>
        <end position="80"/>
    </location>
</feature>
<evidence type="ECO:0000256" key="14">
    <source>
        <dbReference type="ARBA" id="ARBA00023242"/>
    </source>
</evidence>
<evidence type="ECO:0000256" key="4">
    <source>
        <dbReference type="ARBA" id="ARBA00006850"/>
    </source>
</evidence>
<evidence type="ECO:0000256" key="8">
    <source>
        <dbReference type="ARBA" id="ARBA00022692"/>
    </source>
</evidence>
<comment type="similarity">
    <text evidence="4">Belongs to the snRNP Sm proteins family.</text>
</comment>
<dbReference type="AlphaFoldDB" id="A0A813U5J7"/>
<keyword evidence="14" id="KW-0539">Nucleus</keyword>
<dbReference type="OrthoDB" id="286734at2759"/>
<evidence type="ECO:0000256" key="18">
    <source>
        <dbReference type="ARBA" id="ARBA00058057"/>
    </source>
</evidence>
<dbReference type="GO" id="GO:0000398">
    <property type="term" value="P:mRNA splicing, via spliceosome"/>
    <property type="evidence" value="ECO:0007669"/>
    <property type="project" value="InterPro"/>
</dbReference>
<keyword evidence="8 20" id="KW-0812">Transmembrane</keyword>
<keyword evidence="5" id="KW-0963">Cytoplasm</keyword>
<evidence type="ECO:0000256" key="15">
    <source>
        <dbReference type="ARBA" id="ARBA00023274"/>
    </source>
</evidence>
<dbReference type="SMART" id="SM00651">
    <property type="entry name" value="Sm"/>
    <property type="match status" value="1"/>
</dbReference>
<dbReference type="GO" id="GO:0003723">
    <property type="term" value="F:RNA binding"/>
    <property type="evidence" value="ECO:0007669"/>
    <property type="project" value="UniProtKB-KW"/>
</dbReference>
<dbReference type="GO" id="GO:0016020">
    <property type="term" value="C:membrane"/>
    <property type="evidence" value="ECO:0007669"/>
    <property type="project" value="UniProtKB-SubCell"/>
</dbReference>
<evidence type="ECO:0000256" key="10">
    <source>
        <dbReference type="ARBA" id="ARBA00022884"/>
    </source>
</evidence>
<feature type="transmembrane region" description="Helical" evidence="20">
    <location>
        <begin position="124"/>
        <end position="144"/>
    </location>
</feature>
<evidence type="ECO:0000256" key="19">
    <source>
        <dbReference type="ARBA" id="ARBA00071875"/>
    </source>
</evidence>
<sequence>MATRGPQTKVQKVMVQPINLIFRYLQNRSRIQVWLYEQAATRIEGYIIGFDEYMNLVLDDAEEILIKKNQRKKIGRILLKANLPDPRRFFIMEQPIGSPTRSTYRGSHIFGFAAKYSGLPIDQFNFFLAEILALIFAICFRRYLPPKPSNLIKRHLVASLLGIALGQFCFGSQIWHLILQSCISYLMLCIIPPKHSYKVVFIFCMLYMSAIHIHRLIYDYGNYTLDISGPLMINTQKLTALAFSFYDGYRSKQRAKRRRPDDDNETPALTEDQDKQKILDIPHPIEFLSYVFYFHGICVGPLCFYKDYLDYIEGRNLLVIPTSTSQQTQSQDTPNEYHAETMQPSTFWPVFTKISQCLAWGYIFINYTSVYKIEYNISQEMVNSPFFKRLQYLLFSTFCNRAKYYFAFLLSEAINNAGGLGLNGVDEKGRPKWNLLTNVKPLQLETATSLKVILDNWNIQTTTWLRRICYDRLKQGRTLGVFVLSALWHGFYPGYYVCFILAAFETYAGRGIRRQIRPHFQKNEVTKAIYACITWFGSQLALNFAVTPFVLMEVQKVWYFYKTWYFIVPVVSVVLALTLKGASTKDAKKPQPAKETDKTKSN</sequence>
<dbReference type="PANTHER" id="PTHR13906">
    <property type="entry name" value="PORCUPINE"/>
    <property type="match status" value="1"/>
</dbReference>
<dbReference type="EMBL" id="CAJNON010000030">
    <property type="protein sequence ID" value="CAF0824035.1"/>
    <property type="molecule type" value="Genomic_DNA"/>
</dbReference>
<evidence type="ECO:0000256" key="17">
    <source>
        <dbReference type="ARBA" id="ARBA00030143"/>
    </source>
</evidence>
<keyword evidence="10" id="KW-0694">RNA-binding</keyword>
<evidence type="ECO:0000256" key="1">
    <source>
        <dbReference type="ARBA" id="ARBA00004123"/>
    </source>
</evidence>
<dbReference type="SUPFAM" id="SSF50182">
    <property type="entry name" value="Sm-like ribonucleoproteins"/>
    <property type="match status" value="1"/>
</dbReference>
<organism evidence="22 24">
    <name type="scientific">Adineta steineri</name>
    <dbReference type="NCBI Taxonomy" id="433720"/>
    <lineage>
        <taxon>Eukaryota</taxon>
        <taxon>Metazoa</taxon>
        <taxon>Spiralia</taxon>
        <taxon>Gnathifera</taxon>
        <taxon>Rotifera</taxon>
        <taxon>Eurotatoria</taxon>
        <taxon>Bdelloidea</taxon>
        <taxon>Adinetida</taxon>
        <taxon>Adinetidae</taxon>
        <taxon>Adineta</taxon>
    </lineage>
</organism>
<keyword evidence="13" id="KW-0508">mRNA splicing</keyword>
<dbReference type="Pfam" id="PF01423">
    <property type="entry name" value="LSM"/>
    <property type="match status" value="1"/>
</dbReference>
<evidence type="ECO:0000256" key="9">
    <source>
        <dbReference type="ARBA" id="ARBA00022728"/>
    </source>
</evidence>
<dbReference type="InterPro" id="IPR047575">
    <property type="entry name" value="Sm"/>
</dbReference>
<name>A0A813U5J7_9BILA</name>
<comment type="subcellular location">
    <subcellularLocation>
        <location evidence="3">Cytoplasm</location>
        <location evidence="3">Cytosol</location>
    </subcellularLocation>
    <subcellularLocation>
        <location evidence="2">Membrane</location>
        <topology evidence="2">Multi-pass membrane protein</topology>
    </subcellularLocation>
    <subcellularLocation>
        <location evidence="1">Nucleus</location>
    </subcellularLocation>
</comment>
<keyword evidence="7" id="KW-0808">Transferase</keyword>
<evidence type="ECO:0000313" key="22">
    <source>
        <dbReference type="EMBL" id="CAF0824035.1"/>
    </source>
</evidence>
<dbReference type="Pfam" id="PF03062">
    <property type="entry name" value="MBOAT"/>
    <property type="match status" value="1"/>
</dbReference>
<evidence type="ECO:0000256" key="3">
    <source>
        <dbReference type="ARBA" id="ARBA00004514"/>
    </source>
</evidence>
<dbReference type="EMBL" id="CAJOAY010000344">
    <property type="protein sequence ID" value="CAF3638162.1"/>
    <property type="molecule type" value="Genomic_DNA"/>
</dbReference>
<evidence type="ECO:0000313" key="23">
    <source>
        <dbReference type="EMBL" id="CAF3638162.1"/>
    </source>
</evidence>
<protein>
    <recommendedName>
        <fullName evidence="19">Probable small nuclear ribonucleoprotein E</fullName>
    </recommendedName>
    <alternativeName>
        <fullName evidence="17">Sm protein E</fullName>
    </alternativeName>
</protein>
<feature type="transmembrane region" description="Helical" evidence="20">
    <location>
        <begin position="528"/>
        <end position="551"/>
    </location>
</feature>
<proteinExistence type="inferred from homology"/>
<dbReference type="PANTHER" id="PTHR13906:SF4">
    <property type="entry name" value="LYSOPHOSPHOLIPID ACYLTRANSFERASE 6"/>
    <property type="match status" value="1"/>
</dbReference>
<keyword evidence="12 20" id="KW-0472">Membrane</keyword>
<reference evidence="22" key="1">
    <citation type="submission" date="2021-02" db="EMBL/GenBank/DDBJ databases">
        <authorList>
            <person name="Nowell W R."/>
        </authorList>
    </citation>
    <scope>NUCLEOTIDE SEQUENCE</scope>
</reference>
<evidence type="ECO:0000256" key="5">
    <source>
        <dbReference type="ARBA" id="ARBA00022490"/>
    </source>
</evidence>
<keyword evidence="6" id="KW-0507">mRNA processing</keyword>
<evidence type="ECO:0000256" key="6">
    <source>
        <dbReference type="ARBA" id="ARBA00022664"/>
    </source>
</evidence>
<feature type="transmembrane region" description="Helical" evidence="20">
    <location>
        <begin position="563"/>
        <end position="579"/>
    </location>
</feature>
<dbReference type="GO" id="GO:0030258">
    <property type="term" value="P:lipid modification"/>
    <property type="evidence" value="ECO:0007669"/>
    <property type="project" value="TreeGrafter"/>
</dbReference>
<dbReference type="InterPro" id="IPR027078">
    <property type="entry name" value="snRNP-E"/>
</dbReference>
<dbReference type="GO" id="GO:0016746">
    <property type="term" value="F:acyltransferase activity"/>
    <property type="evidence" value="ECO:0007669"/>
    <property type="project" value="UniProtKB-KW"/>
</dbReference>
<dbReference type="Gene3D" id="2.30.30.100">
    <property type="match status" value="1"/>
</dbReference>
<comment type="function">
    <text evidence="18">Plays a role in pre-mRNA splicing as a core component of the spliceosomal U1, U2, U4 and U5 small nuclear ribonucleoproteins (snRNPs), the building blocks of the spliceosome.</text>
</comment>
<evidence type="ECO:0000256" key="13">
    <source>
        <dbReference type="ARBA" id="ARBA00023187"/>
    </source>
</evidence>
<evidence type="ECO:0000256" key="11">
    <source>
        <dbReference type="ARBA" id="ARBA00022989"/>
    </source>
</evidence>
<feature type="transmembrane region" description="Helical" evidence="20">
    <location>
        <begin position="199"/>
        <end position="218"/>
    </location>
</feature>
<evidence type="ECO:0000313" key="24">
    <source>
        <dbReference type="Proteomes" id="UP000663891"/>
    </source>
</evidence>
<keyword evidence="15" id="KW-0687">Ribonucleoprotein</keyword>
<dbReference type="GO" id="GO:0005681">
    <property type="term" value="C:spliceosomal complex"/>
    <property type="evidence" value="ECO:0007669"/>
    <property type="project" value="UniProtKB-KW"/>
</dbReference>
<feature type="transmembrane region" description="Helical" evidence="20">
    <location>
        <begin position="156"/>
        <end position="178"/>
    </location>
</feature>
<comment type="caution">
    <text evidence="22">The sequence shown here is derived from an EMBL/GenBank/DDBJ whole genome shotgun (WGS) entry which is preliminary data.</text>
</comment>
<evidence type="ECO:0000259" key="21">
    <source>
        <dbReference type="PROSITE" id="PS52002"/>
    </source>
</evidence>
<dbReference type="Proteomes" id="UP000663881">
    <property type="component" value="Unassembled WGS sequence"/>
</dbReference>
<dbReference type="PROSITE" id="PS52002">
    <property type="entry name" value="SM"/>
    <property type="match status" value="1"/>
</dbReference>
<evidence type="ECO:0000256" key="12">
    <source>
        <dbReference type="ARBA" id="ARBA00023136"/>
    </source>
</evidence>
<keyword evidence="16" id="KW-0012">Acyltransferase</keyword>
<dbReference type="GO" id="GO:0005829">
    <property type="term" value="C:cytosol"/>
    <property type="evidence" value="ECO:0007669"/>
    <property type="project" value="UniProtKB-SubCell"/>
</dbReference>
<evidence type="ECO:0000256" key="7">
    <source>
        <dbReference type="ARBA" id="ARBA00022679"/>
    </source>
</evidence>
<evidence type="ECO:0000256" key="20">
    <source>
        <dbReference type="SAM" id="Phobius"/>
    </source>
</evidence>
<accession>A0A813U5J7</accession>
<evidence type="ECO:0000256" key="2">
    <source>
        <dbReference type="ARBA" id="ARBA00004141"/>
    </source>
</evidence>
<dbReference type="InterPro" id="IPR010920">
    <property type="entry name" value="LSM_dom_sf"/>
</dbReference>
<feature type="transmembrane region" description="Helical" evidence="20">
    <location>
        <begin position="486"/>
        <end position="507"/>
    </location>
</feature>
<keyword evidence="11 20" id="KW-1133">Transmembrane helix</keyword>
<dbReference type="CDD" id="cd01718">
    <property type="entry name" value="Sm_E"/>
    <property type="match status" value="1"/>
</dbReference>
<dbReference type="FunFam" id="2.30.30.100:FF:000013">
    <property type="entry name" value="Small nuclear ribonucleoprotein E"/>
    <property type="match status" value="1"/>
</dbReference>
<evidence type="ECO:0000256" key="16">
    <source>
        <dbReference type="ARBA" id="ARBA00023315"/>
    </source>
</evidence>
<keyword evidence="9" id="KW-0747">Spliceosome</keyword>
<dbReference type="InterPro" id="IPR004299">
    <property type="entry name" value="MBOAT_fam"/>
</dbReference>